<dbReference type="InterPro" id="IPR029016">
    <property type="entry name" value="GAF-like_dom_sf"/>
</dbReference>
<dbReference type="Gene3D" id="1.10.10.10">
    <property type="entry name" value="Winged helix-like DNA-binding domain superfamily/Winged helix DNA-binding domain"/>
    <property type="match status" value="1"/>
</dbReference>
<evidence type="ECO:0000256" key="3">
    <source>
        <dbReference type="ARBA" id="ARBA00023125"/>
    </source>
</evidence>
<evidence type="ECO:0000256" key="5">
    <source>
        <dbReference type="ARBA" id="ARBA00058938"/>
    </source>
</evidence>
<dbReference type="Proteomes" id="UP000199152">
    <property type="component" value="Unassembled WGS sequence"/>
</dbReference>
<dbReference type="Pfam" id="PF01614">
    <property type="entry name" value="IclR_C"/>
    <property type="match status" value="1"/>
</dbReference>
<evidence type="ECO:0000256" key="1">
    <source>
        <dbReference type="ARBA" id="ARBA00022798"/>
    </source>
</evidence>
<dbReference type="InterPro" id="IPR036390">
    <property type="entry name" value="WH_DNA-bd_sf"/>
</dbReference>
<dbReference type="PANTHER" id="PTHR30136:SF24">
    <property type="entry name" value="HTH-TYPE TRANSCRIPTIONAL REPRESSOR ALLR"/>
    <property type="match status" value="1"/>
</dbReference>
<dbReference type="AlphaFoldDB" id="A0A1I4GIT7"/>
<dbReference type="SUPFAM" id="SSF55781">
    <property type="entry name" value="GAF domain-like"/>
    <property type="match status" value="1"/>
</dbReference>
<evidence type="ECO:0000313" key="10">
    <source>
        <dbReference type="Proteomes" id="UP000199152"/>
    </source>
</evidence>
<feature type="domain" description="HTH iclR-type" evidence="7">
    <location>
        <begin position="25"/>
        <end position="85"/>
    </location>
</feature>
<dbReference type="Gene3D" id="3.30.450.40">
    <property type="match status" value="1"/>
</dbReference>
<dbReference type="InterPro" id="IPR050707">
    <property type="entry name" value="HTH_MetabolicPath_Reg"/>
</dbReference>
<evidence type="ECO:0000259" key="7">
    <source>
        <dbReference type="PROSITE" id="PS51077"/>
    </source>
</evidence>
<dbReference type="InterPro" id="IPR005471">
    <property type="entry name" value="Tscrpt_reg_IclR_N"/>
</dbReference>
<dbReference type="SMART" id="SM00346">
    <property type="entry name" value="HTH_ICLR"/>
    <property type="match status" value="1"/>
</dbReference>
<sequence length="265" mass="28831">MTQGSVASPLDDVELAHVAEHPSRTNAASRTLAVLSAFGGSRAVLGVSEIAVRAAVPKSTAHRLLAVLHEHGYVKRDGNRYRLAERVFELGSRAFWPRGLRERAIPFMAELHHETLEIVHLAILHDDDVVYVEKIYGHRAWPCPTTIGGRNPAHATALGKSILSYSSPETVGHVLTGHLARPTRHTVAHPEALQKQLRVAREEGVAVEVEECRVGLACVAAPIIDRRTGEAVAALSISSPTARFDKRRFAARLRKAADTLSQTAL</sequence>
<dbReference type="Pfam" id="PF09339">
    <property type="entry name" value="HTH_IclR"/>
    <property type="match status" value="1"/>
</dbReference>
<evidence type="ECO:0000256" key="6">
    <source>
        <dbReference type="ARBA" id="ARBA00070406"/>
    </source>
</evidence>
<proteinExistence type="predicted"/>
<dbReference type="EMBL" id="FOSW01000009">
    <property type="protein sequence ID" value="SFL29982.1"/>
    <property type="molecule type" value="Genomic_DNA"/>
</dbReference>
<accession>A0A1I4GIT7</accession>
<dbReference type="RefSeq" id="WP_091326015.1">
    <property type="nucleotide sequence ID" value="NZ_FOSW01000009.1"/>
</dbReference>
<organism evidence="9 10">
    <name type="scientific">Geodermatophilus ruber</name>
    <dbReference type="NCBI Taxonomy" id="504800"/>
    <lineage>
        <taxon>Bacteria</taxon>
        <taxon>Bacillati</taxon>
        <taxon>Actinomycetota</taxon>
        <taxon>Actinomycetes</taxon>
        <taxon>Geodermatophilales</taxon>
        <taxon>Geodermatophilaceae</taxon>
        <taxon>Geodermatophilus</taxon>
    </lineage>
</organism>
<dbReference type="InterPro" id="IPR014757">
    <property type="entry name" value="Tscrpt_reg_IclR_C"/>
</dbReference>
<reference evidence="9 10" key="1">
    <citation type="submission" date="2016-10" db="EMBL/GenBank/DDBJ databases">
        <authorList>
            <person name="de Groot N.N."/>
        </authorList>
    </citation>
    <scope>NUCLEOTIDE SEQUENCE [LARGE SCALE GENOMIC DNA]</scope>
    <source>
        <strain evidence="9 10">DSM 45317</strain>
    </source>
</reference>
<evidence type="ECO:0000256" key="2">
    <source>
        <dbReference type="ARBA" id="ARBA00023015"/>
    </source>
</evidence>
<keyword evidence="2" id="KW-0805">Transcription regulation</keyword>
<dbReference type="GO" id="GO:0006071">
    <property type="term" value="P:glycerol metabolic process"/>
    <property type="evidence" value="ECO:0007669"/>
    <property type="project" value="UniProtKB-KW"/>
</dbReference>
<dbReference type="GO" id="GO:0003677">
    <property type="term" value="F:DNA binding"/>
    <property type="evidence" value="ECO:0007669"/>
    <property type="project" value="UniProtKB-KW"/>
</dbReference>
<evidence type="ECO:0000256" key="4">
    <source>
        <dbReference type="ARBA" id="ARBA00023163"/>
    </source>
</evidence>
<dbReference type="InParanoid" id="A0A1I4GIT7"/>
<dbReference type="SUPFAM" id="SSF46785">
    <property type="entry name" value="Winged helix' DNA-binding domain"/>
    <property type="match status" value="1"/>
</dbReference>
<dbReference type="PROSITE" id="PS51078">
    <property type="entry name" value="ICLR_ED"/>
    <property type="match status" value="1"/>
</dbReference>
<evidence type="ECO:0000313" key="9">
    <source>
        <dbReference type="EMBL" id="SFL29982.1"/>
    </source>
</evidence>
<dbReference type="GO" id="GO:0003700">
    <property type="term" value="F:DNA-binding transcription factor activity"/>
    <property type="evidence" value="ECO:0007669"/>
    <property type="project" value="TreeGrafter"/>
</dbReference>
<dbReference type="PANTHER" id="PTHR30136">
    <property type="entry name" value="HELIX-TURN-HELIX TRANSCRIPTIONAL REGULATOR, ICLR FAMILY"/>
    <property type="match status" value="1"/>
</dbReference>
<dbReference type="InterPro" id="IPR036388">
    <property type="entry name" value="WH-like_DNA-bd_sf"/>
</dbReference>
<protein>
    <recommendedName>
        <fullName evidence="6">Glycerol operon regulatory protein</fullName>
    </recommendedName>
</protein>
<feature type="domain" description="IclR-ED" evidence="8">
    <location>
        <begin position="86"/>
        <end position="265"/>
    </location>
</feature>
<evidence type="ECO:0000259" key="8">
    <source>
        <dbReference type="PROSITE" id="PS51078"/>
    </source>
</evidence>
<dbReference type="GO" id="GO:0045892">
    <property type="term" value="P:negative regulation of DNA-templated transcription"/>
    <property type="evidence" value="ECO:0007669"/>
    <property type="project" value="TreeGrafter"/>
</dbReference>
<dbReference type="STRING" id="504800.SAMN04488085_10933"/>
<dbReference type="OrthoDB" id="60629at2"/>
<keyword evidence="1" id="KW-0319">Glycerol metabolism</keyword>
<dbReference type="FunFam" id="1.10.10.10:FF:000056">
    <property type="entry name" value="IclR family transcriptional regulator"/>
    <property type="match status" value="1"/>
</dbReference>
<name>A0A1I4GIT7_9ACTN</name>
<keyword evidence="3" id="KW-0238">DNA-binding</keyword>
<keyword evidence="10" id="KW-1185">Reference proteome</keyword>
<dbReference type="PROSITE" id="PS51077">
    <property type="entry name" value="HTH_ICLR"/>
    <property type="match status" value="1"/>
</dbReference>
<comment type="function">
    <text evidence="5">May be an activator protein for the gylABX operon.</text>
</comment>
<keyword evidence="4" id="KW-0804">Transcription</keyword>
<gene>
    <name evidence="9" type="ORF">SAMN04488085_10933</name>
</gene>